<evidence type="ECO:0000256" key="1">
    <source>
        <dbReference type="SAM" id="MobiDB-lite"/>
    </source>
</evidence>
<gene>
    <name evidence="2" type="ORF">BDZ90DRAFT_232128</name>
</gene>
<evidence type="ECO:0000313" key="2">
    <source>
        <dbReference type="EMBL" id="PWN27730.1"/>
    </source>
</evidence>
<organism evidence="2 3">
    <name type="scientific">Jaminaea rosea</name>
    <dbReference type="NCBI Taxonomy" id="1569628"/>
    <lineage>
        <taxon>Eukaryota</taxon>
        <taxon>Fungi</taxon>
        <taxon>Dikarya</taxon>
        <taxon>Basidiomycota</taxon>
        <taxon>Ustilaginomycotina</taxon>
        <taxon>Exobasidiomycetes</taxon>
        <taxon>Microstromatales</taxon>
        <taxon>Microstromatales incertae sedis</taxon>
        <taxon>Jaminaea</taxon>
    </lineage>
</organism>
<proteinExistence type="predicted"/>
<feature type="region of interest" description="Disordered" evidence="1">
    <location>
        <begin position="30"/>
        <end position="51"/>
    </location>
</feature>
<dbReference type="GeneID" id="37027957"/>
<dbReference type="AlphaFoldDB" id="A0A316UR03"/>
<reference evidence="2 3" key="1">
    <citation type="journal article" date="2018" name="Mol. Biol. Evol.">
        <title>Broad Genomic Sampling Reveals a Smut Pathogenic Ancestry of the Fungal Clade Ustilaginomycotina.</title>
        <authorList>
            <person name="Kijpornyongpan T."/>
            <person name="Mondo S.J."/>
            <person name="Barry K."/>
            <person name="Sandor L."/>
            <person name="Lee J."/>
            <person name="Lipzen A."/>
            <person name="Pangilinan J."/>
            <person name="LaButti K."/>
            <person name="Hainaut M."/>
            <person name="Henrissat B."/>
            <person name="Grigoriev I.V."/>
            <person name="Spatafora J.W."/>
            <person name="Aime M.C."/>
        </authorList>
    </citation>
    <scope>NUCLEOTIDE SEQUENCE [LARGE SCALE GENOMIC DNA]</scope>
    <source>
        <strain evidence="2 3">MCA 5214</strain>
    </source>
</reference>
<protein>
    <submittedName>
        <fullName evidence="2">Uncharacterized protein</fullName>
    </submittedName>
</protein>
<dbReference type="RefSeq" id="XP_025362342.1">
    <property type="nucleotide sequence ID" value="XM_025506134.1"/>
</dbReference>
<dbReference type="Proteomes" id="UP000245884">
    <property type="component" value="Unassembled WGS sequence"/>
</dbReference>
<keyword evidence="3" id="KW-1185">Reference proteome</keyword>
<sequence>MLLPQRCSVIAKIISIAVPLCQRWASLQRQSNVVQSSSNGDPQDARAKPRRTALYGDYPVTSIFNRRPACLPGSHGSFTQSNTPAACLVLAWAERFLDSTHVNGL</sequence>
<feature type="compositionally biased region" description="Low complexity" evidence="1">
    <location>
        <begin position="30"/>
        <end position="39"/>
    </location>
</feature>
<name>A0A316UR03_9BASI</name>
<dbReference type="EMBL" id="KZ819667">
    <property type="protein sequence ID" value="PWN27730.1"/>
    <property type="molecule type" value="Genomic_DNA"/>
</dbReference>
<accession>A0A316UR03</accession>
<evidence type="ECO:0000313" key="3">
    <source>
        <dbReference type="Proteomes" id="UP000245884"/>
    </source>
</evidence>